<evidence type="ECO:0000256" key="6">
    <source>
        <dbReference type="SAM" id="Phobius"/>
    </source>
</evidence>
<organism evidence="8 9">
    <name type="scientific">Candidatus Ryanbacteria bacterium RIFCSPLOWO2_01_FULL_48_26</name>
    <dbReference type="NCBI Taxonomy" id="1802126"/>
    <lineage>
        <taxon>Bacteria</taxon>
        <taxon>Candidatus Ryaniibacteriota</taxon>
    </lineage>
</organism>
<dbReference type="PROSITE" id="PS50005">
    <property type="entry name" value="TPR"/>
    <property type="match status" value="1"/>
</dbReference>
<dbReference type="STRING" id="1802126.A3B25_00890"/>
<keyword evidence="4 6" id="KW-0472">Membrane</keyword>
<evidence type="ECO:0000256" key="5">
    <source>
        <dbReference type="PROSITE-ProRule" id="PRU00339"/>
    </source>
</evidence>
<dbReference type="Gene3D" id="1.25.40.10">
    <property type="entry name" value="Tetratricopeptide repeat domain"/>
    <property type="match status" value="3"/>
</dbReference>
<dbReference type="SUPFAM" id="SSF48452">
    <property type="entry name" value="TPR-like"/>
    <property type="match status" value="1"/>
</dbReference>
<feature type="transmembrane region" description="Helical" evidence="6">
    <location>
        <begin position="104"/>
        <end position="121"/>
    </location>
</feature>
<dbReference type="EMBL" id="MHNW01000040">
    <property type="protein sequence ID" value="OGZ52737.1"/>
    <property type="molecule type" value="Genomic_DNA"/>
</dbReference>
<feature type="repeat" description="TPR" evidence="5">
    <location>
        <begin position="619"/>
        <end position="652"/>
    </location>
</feature>
<dbReference type="AlphaFoldDB" id="A0A1G2GR91"/>
<feature type="transmembrane region" description="Helical" evidence="6">
    <location>
        <begin position="12"/>
        <end position="30"/>
    </location>
</feature>
<feature type="domain" description="O-antigen ligase-related" evidence="7">
    <location>
        <begin position="226"/>
        <end position="390"/>
    </location>
</feature>
<gene>
    <name evidence="8" type="ORF">A3B25_00890</name>
</gene>
<accession>A0A1G2GR91</accession>
<comment type="caution">
    <text evidence="8">The sequence shown here is derived from an EMBL/GenBank/DDBJ whole genome shotgun (WGS) entry which is preliminary data.</text>
</comment>
<dbReference type="Pfam" id="PF13432">
    <property type="entry name" value="TPR_16"/>
    <property type="match status" value="2"/>
</dbReference>
<dbReference type="PANTHER" id="PTHR37422">
    <property type="entry name" value="TEICHURONIC ACID BIOSYNTHESIS PROTEIN TUAE"/>
    <property type="match status" value="1"/>
</dbReference>
<evidence type="ECO:0000313" key="8">
    <source>
        <dbReference type="EMBL" id="OGZ52737.1"/>
    </source>
</evidence>
<feature type="transmembrane region" description="Helical" evidence="6">
    <location>
        <begin position="215"/>
        <end position="237"/>
    </location>
</feature>
<name>A0A1G2GR91_9BACT</name>
<dbReference type="InterPro" id="IPR011990">
    <property type="entry name" value="TPR-like_helical_dom_sf"/>
</dbReference>
<proteinExistence type="predicted"/>
<evidence type="ECO:0000256" key="3">
    <source>
        <dbReference type="ARBA" id="ARBA00022989"/>
    </source>
</evidence>
<reference evidence="8 9" key="1">
    <citation type="journal article" date="2016" name="Nat. Commun.">
        <title>Thousands of microbial genomes shed light on interconnected biogeochemical processes in an aquifer system.</title>
        <authorList>
            <person name="Anantharaman K."/>
            <person name="Brown C.T."/>
            <person name="Hug L.A."/>
            <person name="Sharon I."/>
            <person name="Castelle C.J."/>
            <person name="Probst A.J."/>
            <person name="Thomas B.C."/>
            <person name="Singh A."/>
            <person name="Wilkins M.J."/>
            <person name="Karaoz U."/>
            <person name="Brodie E.L."/>
            <person name="Williams K.H."/>
            <person name="Hubbard S.S."/>
            <person name="Banfield J.F."/>
        </authorList>
    </citation>
    <scope>NUCLEOTIDE SEQUENCE [LARGE SCALE GENOMIC DNA]</scope>
</reference>
<feature type="transmembrane region" description="Helical" evidence="6">
    <location>
        <begin position="171"/>
        <end position="194"/>
    </location>
</feature>
<evidence type="ECO:0000256" key="4">
    <source>
        <dbReference type="ARBA" id="ARBA00023136"/>
    </source>
</evidence>
<dbReference type="InterPro" id="IPR007016">
    <property type="entry name" value="O-antigen_ligase-rel_domated"/>
</dbReference>
<dbReference type="GO" id="GO:0016020">
    <property type="term" value="C:membrane"/>
    <property type="evidence" value="ECO:0007669"/>
    <property type="project" value="UniProtKB-SubCell"/>
</dbReference>
<keyword evidence="5" id="KW-0802">TPR repeat</keyword>
<feature type="transmembrane region" description="Helical" evidence="6">
    <location>
        <begin position="476"/>
        <end position="494"/>
    </location>
</feature>
<feature type="transmembrane region" description="Helical" evidence="6">
    <location>
        <begin position="133"/>
        <end position="151"/>
    </location>
</feature>
<protein>
    <recommendedName>
        <fullName evidence="7">O-antigen ligase-related domain-containing protein</fullName>
    </recommendedName>
</protein>
<evidence type="ECO:0000256" key="1">
    <source>
        <dbReference type="ARBA" id="ARBA00004141"/>
    </source>
</evidence>
<feature type="transmembrane region" description="Helical" evidence="6">
    <location>
        <begin position="42"/>
        <end position="61"/>
    </location>
</feature>
<evidence type="ECO:0000256" key="2">
    <source>
        <dbReference type="ARBA" id="ARBA00022692"/>
    </source>
</evidence>
<dbReference type="Proteomes" id="UP000179106">
    <property type="component" value="Unassembled WGS sequence"/>
</dbReference>
<feature type="transmembrane region" description="Helical" evidence="6">
    <location>
        <begin position="380"/>
        <end position="400"/>
    </location>
</feature>
<keyword evidence="2 6" id="KW-0812">Transmembrane</keyword>
<comment type="subcellular location">
    <subcellularLocation>
        <location evidence="1">Membrane</location>
        <topology evidence="1">Multi-pass membrane protein</topology>
    </subcellularLocation>
</comment>
<feature type="transmembrane region" description="Helical" evidence="6">
    <location>
        <begin position="273"/>
        <end position="291"/>
    </location>
</feature>
<dbReference type="PANTHER" id="PTHR37422:SF13">
    <property type="entry name" value="LIPOPOLYSACCHARIDE BIOSYNTHESIS PROTEIN PA4999-RELATED"/>
    <property type="match status" value="1"/>
</dbReference>
<evidence type="ECO:0000259" key="7">
    <source>
        <dbReference type="Pfam" id="PF04932"/>
    </source>
</evidence>
<keyword evidence="3 6" id="KW-1133">Transmembrane helix</keyword>
<dbReference type="InterPro" id="IPR051533">
    <property type="entry name" value="WaaL-like"/>
</dbReference>
<dbReference type="InterPro" id="IPR019734">
    <property type="entry name" value="TPR_rpt"/>
</dbReference>
<feature type="transmembrane region" description="Helical" evidence="6">
    <location>
        <begin position="243"/>
        <end position="261"/>
    </location>
</feature>
<evidence type="ECO:0000313" key="9">
    <source>
        <dbReference type="Proteomes" id="UP000179106"/>
    </source>
</evidence>
<dbReference type="Pfam" id="PF04932">
    <property type="entry name" value="Wzy_C"/>
    <property type="match status" value="1"/>
</dbReference>
<feature type="transmembrane region" description="Helical" evidence="6">
    <location>
        <begin position="73"/>
        <end position="92"/>
    </location>
</feature>
<sequence>MIEFMKRSHLLNVSKVLIFIILIGTPLFYLKQGVYPYIFSKTLFFQFVVEILLVVWLPLAIADARYRPQKTPLLIASTVFLLVLIATSLFGVDFHRSFWSTYERMLGVFTILHLLAFAFIISSLYKEIPWKKILYASLATAAFVSFLAILQKKIPNLLLVEPGAGGRPGSTFGNPTFLAGYLSFNILIGLYLFFDTLRALKLGPHIIADRNKRGILYVTWGSLAVFTLLCFTALFLSETRGDIIGLGAGFFVLLCIFALRPPEGSGLYSSRRFYAGLLLFLFLFGSLFWFTRQSSFWEEIPGLNRFRDVSFSILESDTSLLPRLIALKAAWSGFVERPILGWGLENFNVPYNKYYDPRALEVSYQETRFDKPHNFVLEDLVSGGVPLLLARIALLGIFVWQAFRVKNLFGCFAIAAAFGFMVRNLFIFDTLGPMLMLYLFFGFIDGEYKNRFTGVRYPEENDNRSYSGRGDAVGTFSPYLFILIGAGLVAAYMFNIPSMKASYYEFYGFKWFHNNPTRAIGYFDKALAEPSPYRWNFVRDFAAAVSEGYFYNLGKIKKEDAIRAIHEMETVARDHPEDAYNHYSLVDMYNQTSDIDPEKFLAAADREAQIALELSPRRQEIFFSMAKTKSLRGDYKGALKILKEALDLDPKVADAHFYYGLLLFADKDLAGGYSELKKAVELGKRWKNYYEPRAVADYFLDAGHEEEAIDLYKTAISMSPGDSKEILYHPLSQAEEKLNIGQRDDAISRKILGEAIKLFSIVLRVDPNNLIARVEIGVAYYFQKDYDSARKYLHEAAADPSLSSNALYVAAKPIFDQLGIEVMPQ</sequence>